<accession>A0A1S3DGY3</accession>
<sequence length="199" mass="22379">PMATPTTFTTLGAIHDLPSNDDVLDRLKALARNILPQGWRDWTLINSIDLDFSVDSTVLNKLQFALPADGIARAFDPAATGLKEHPYKDMKIKMLLLAHKRTIYLLVDSTSMVYHPIFLYRLTSLEMYTKLMRVLGINQAQPSDFYIQGPNNIHVVVTDELVNHIKDESMFSVDIVQDMNGSEHYKLVLKPIGCQAPPG</sequence>
<dbReference type="InterPro" id="IPR057520">
    <property type="entry name" value="GRHL1/CP2_C"/>
</dbReference>
<organism evidence="2 3">
    <name type="scientific">Diaphorina citri</name>
    <name type="common">Asian citrus psyllid</name>
    <dbReference type="NCBI Taxonomy" id="121845"/>
    <lineage>
        <taxon>Eukaryota</taxon>
        <taxon>Metazoa</taxon>
        <taxon>Ecdysozoa</taxon>
        <taxon>Arthropoda</taxon>
        <taxon>Hexapoda</taxon>
        <taxon>Insecta</taxon>
        <taxon>Pterygota</taxon>
        <taxon>Neoptera</taxon>
        <taxon>Paraneoptera</taxon>
        <taxon>Hemiptera</taxon>
        <taxon>Sternorrhyncha</taxon>
        <taxon>Psylloidea</taxon>
        <taxon>Psyllidae</taxon>
        <taxon>Diaphorininae</taxon>
        <taxon>Diaphorina</taxon>
    </lineage>
</organism>
<feature type="non-terminal residue" evidence="3">
    <location>
        <position position="1"/>
    </location>
</feature>
<dbReference type="PaxDb" id="121845-A0A1S3DGY3"/>
<dbReference type="GO" id="GO:0001228">
    <property type="term" value="F:DNA-binding transcription activator activity, RNA polymerase II-specific"/>
    <property type="evidence" value="ECO:0007669"/>
    <property type="project" value="TreeGrafter"/>
</dbReference>
<evidence type="ECO:0000313" key="2">
    <source>
        <dbReference type="Proteomes" id="UP000079169"/>
    </source>
</evidence>
<evidence type="ECO:0000259" key="1">
    <source>
        <dbReference type="Pfam" id="PF25416"/>
    </source>
</evidence>
<dbReference type="RefSeq" id="XP_008481673.1">
    <property type="nucleotide sequence ID" value="XM_008483451.1"/>
</dbReference>
<dbReference type="AlphaFoldDB" id="A0A1S3DGY3"/>
<dbReference type="GeneID" id="103518388"/>
<protein>
    <submittedName>
        <fullName evidence="3">Transcription factor CP2-like</fullName>
    </submittedName>
</protein>
<dbReference type="KEGG" id="dci:103518388"/>
<gene>
    <name evidence="3" type="primary">LOC103518388</name>
</gene>
<dbReference type="PANTHER" id="PTHR11037">
    <property type="entry name" value="TRANSCRIPTION FACTOR CP2"/>
    <property type="match status" value="1"/>
</dbReference>
<reference evidence="3" key="1">
    <citation type="submission" date="2025-08" db="UniProtKB">
        <authorList>
            <consortium name="RefSeq"/>
        </authorList>
    </citation>
    <scope>IDENTIFICATION</scope>
</reference>
<dbReference type="Proteomes" id="UP000079169">
    <property type="component" value="Unplaced"/>
</dbReference>
<feature type="domain" description="GRHL1/CP2 C-terminal" evidence="1">
    <location>
        <begin position="100"/>
        <end position="190"/>
    </location>
</feature>
<dbReference type="GO" id="GO:0000978">
    <property type="term" value="F:RNA polymerase II cis-regulatory region sequence-specific DNA binding"/>
    <property type="evidence" value="ECO:0007669"/>
    <property type="project" value="TreeGrafter"/>
</dbReference>
<dbReference type="InterPro" id="IPR040167">
    <property type="entry name" value="TF_CP2-like"/>
</dbReference>
<proteinExistence type="predicted"/>
<name>A0A1S3DGY3_DIACI</name>
<dbReference type="STRING" id="121845.A0A1S3DGY3"/>
<keyword evidence="2" id="KW-1185">Reference proteome</keyword>
<evidence type="ECO:0000313" key="3">
    <source>
        <dbReference type="RefSeq" id="XP_008481673.1"/>
    </source>
</evidence>
<dbReference type="Pfam" id="PF25416">
    <property type="entry name" value="GRHL1_C"/>
    <property type="match status" value="1"/>
</dbReference>
<dbReference type="GO" id="GO:0005634">
    <property type="term" value="C:nucleus"/>
    <property type="evidence" value="ECO:0007669"/>
    <property type="project" value="TreeGrafter"/>
</dbReference>
<dbReference type="PANTHER" id="PTHR11037:SF21">
    <property type="entry name" value="GEMINI, ISOFORM C"/>
    <property type="match status" value="1"/>
</dbReference>